<reference evidence="3 5" key="2">
    <citation type="submission" date="2019-12" db="EMBL/GenBank/DDBJ databases">
        <title>Chromosome-level assembly of the Caenorhabditis remanei genome.</title>
        <authorList>
            <person name="Teterina A.A."/>
            <person name="Willis J.H."/>
            <person name="Phillips P.C."/>
        </authorList>
    </citation>
    <scope>NUCLEOTIDE SEQUENCE [LARGE SCALE GENOMIC DNA]</scope>
    <source>
        <strain evidence="3 5">PX506</strain>
        <tissue evidence="3">Whole organism</tissue>
    </source>
</reference>
<evidence type="ECO:0000313" key="2">
    <source>
        <dbReference type="EMBL" id="EFP10033.1"/>
    </source>
</evidence>
<proteinExistence type="predicted"/>
<sequence>MSSPRTLFAFFLALNMAVSVFGLSCHNVNNWSSSTVHDRHFCTAYFEVGDGHASFGGSRAHPKDLQPTFRYDFLNEADCQLQTDIPIMTIPGETTSIWACICYESFCNFPFSFEEFSRRGHTLRPSFVPSLMHDDDSSAGHH</sequence>
<keyword evidence="1" id="KW-0732">Signal</keyword>
<evidence type="ECO:0000313" key="3">
    <source>
        <dbReference type="EMBL" id="KAF1749497.1"/>
    </source>
</evidence>
<organism evidence="4">
    <name type="scientific">Caenorhabditis remanei</name>
    <name type="common">Caenorhabditis vulgaris</name>
    <dbReference type="NCBI Taxonomy" id="31234"/>
    <lineage>
        <taxon>Eukaryota</taxon>
        <taxon>Metazoa</taxon>
        <taxon>Ecdysozoa</taxon>
        <taxon>Nematoda</taxon>
        <taxon>Chromadorea</taxon>
        <taxon>Rhabditida</taxon>
        <taxon>Rhabditina</taxon>
        <taxon>Rhabditomorpha</taxon>
        <taxon>Rhabditoidea</taxon>
        <taxon>Rhabditidae</taxon>
        <taxon>Peloderinae</taxon>
        <taxon>Caenorhabditis</taxon>
    </lineage>
</organism>
<dbReference type="FunCoup" id="E3MV45">
    <property type="interactions" value="1135"/>
</dbReference>
<dbReference type="HOGENOM" id="CLU_158838_0_0_1"/>
<dbReference type="GeneID" id="9826286"/>
<dbReference type="OMA" id="SKIDSVW"/>
<gene>
    <name evidence="2" type="ORF">CRE_20848</name>
    <name evidence="3" type="ORF">GCK72_025965</name>
</gene>
<evidence type="ECO:0000313" key="5">
    <source>
        <dbReference type="Proteomes" id="UP000483820"/>
    </source>
</evidence>
<dbReference type="eggNOG" id="ENOG502TIZE">
    <property type="taxonomic scope" value="Eukaryota"/>
</dbReference>
<protein>
    <submittedName>
        <fullName evidence="2">Uncharacterized protein</fullName>
    </submittedName>
</protein>
<dbReference type="Proteomes" id="UP000483820">
    <property type="component" value="Chromosome X"/>
</dbReference>
<keyword evidence="4" id="KW-1185">Reference proteome</keyword>
<dbReference type="CTD" id="9826286"/>
<evidence type="ECO:0000313" key="4">
    <source>
        <dbReference type="Proteomes" id="UP000008281"/>
    </source>
</evidence>
<dbReference type="EMBL" id="DS268481">
    <property type="protein sequence ID" value="EFP10033.1"/>
    <property type="molecule type" value="Genomic_DNA"/>
</dbReference>
<reference evidence="2" key="1">
    <citation type="submission" date="2007-07" db="EMBL/GenBank/DDBJ databases">
        <title>PCAP assembly of the Caenorhabditis remanei genome.</title>
        <authorList>
            <consortium name="The Caenorhabditis remanei Sequencing Consortium"/>
            <person name="Wilson R.K."/>
        </authorList>
    </citation>
    <scope>NUCLEOTIDE SEQUENCE [LARGE SCALE GENOMIC DNA]</scope>
    <source>
        <strain evidence="2">PB4641</strain>
    </source>
</reference>
<feature type="signal peptide" evidence="1">
    <location>
        <begin position="1"/>
        <end position="22"/>
    </location>
</feature>
<dbReference type="Proteomes" id="UP000008281">
    <property type="component" value="Unassembled WGS sequence"/>
</dbReference>
<dbReference type="AlphaFoldDB" id="E3MV45"/>
<evidence type="ECO:0000256" key="1">
    <source>
        <dbReference type="SAM" id="SignalP"/>
    </source>
</evidence>
<dbReference type="KEGG" id="crq:GCK72_025965"/>
<feature type="chain" id="PRO_5035105938" evidence="1">
    <location>
        <begin position="23"/>
        <end position="142"/>
    </location>
</feature>
<name>E3MV45_CAERE</name>
<dbReference type="RefSeq" id="XP_003100028.1">
    <property type="nucleotide sequence ID" value="XM_003099980.1"/>
</dbReference>
<dbReference type="InParanoid" id="E3MV45"/>
<accession>E3MV45</accession>
<dbReference type="PROSITE" id="PS51257">
    <property type="entry name" value="PROKAR_LIPOPROTEIN"/>
    <property type="match status" value="1"/>
</dbReference>
<dbReference type="EMBL" id="WUAV01000006">
    <property type="protein sequence ID" value="KAF1749497.1"/>
    <property type="molecule type" value="Genomic_DNA"/>
</dbReference>